<feature type="transmembrane region" description="Helical" evidence="2">
    <location>
        <begin position="75"/>
        <end position="96"/>
    </location>
</feature>
<organism evidence="3 4">
    <name type="scientific">Microcella frigidaquae</name>
    <dbReference type="NCBI Taxonomy" id="424758"/>
    <lineage>
        <taxon>Bacteria</taxon>
        <taxon>Bacillati</taxon>
        <taxon>Actinomycetota</taxon>
        <taxon>Actinomycetes</taxon>
        <taxon>Micrococcales</taxon>
        <taxon>Microbacteriaceae</taxon>
        <taxon>Microcella</taxon>
    </lineage>
</organism>
<proteinExistence type="predicted"/>
<gene>
    <name evidence="3" type="ORF">BJ959_000669</name>
</gene>
<protein>
    <submittedName>
        <fullName evidence="3">Uncharacterized protein</fullName>
    </submittedName>
</protein>
<dbReference type="InterPro" id="IPR036259">
    <property type="entry name" value="MFS_trans_sf"/>
</dbReference>
<keyword evidence="2" id="KW-0812">Transmembrane</keyword>
<keyword evidence="2" id="KW-1133">Transmembrane helix</keyword>
<comment type="caution">
    <text evidence="3">The sequence shown here is derived from an EMBL/GenBank/DDBJ whole genome shotgun (WGS) entry which is preliminary data.</text>
</comment>
<feature type="transmembrane region" description="Helical" evidence="2">
    <location>
        <begin position="42"/>
        <end position="63"/>
    </location>
</feature>
<name>A0A840X3U5_9MICO</name>
<feature type="transmembrane region" description="Helical" evidence="2">
    <location>
        <begin position="12"/>
        <end position="30"/>
    </location>
</feature>
<evidence type="ECO:0000256" key="2">
    <source>
        <dbReference type="SAM" id="Phobius"/>
    </source>
</evidence>
<dbReference type="Proteomes" id="UP000552883">
    <property type="component" value="Unassembled WGS sequence"/>
</dbReference>
<evidence type="ECO:0000313" key="4">
    <source>
        <dbReference type="Proteomes" id="UP000552883"/>
    </source>
</evidence>
<dbReference type="OrthoDB" id="5096242at2"/>
<keyword evidence="4" id="KW-1185">Reference proteome</keyword>
<evidence type="ECO:0000313" key="3">
    <source>
        <dbReference type="EMBL" id="MBB5617173.1"/>
    </source>
</evidence>
<keyword evidence="2" id="KW-0472">Membrane</keyword>
<feature type="coiled-coil region" evidence="1">
    <location>
        <begin position="364"/>
        <end position="391"/>
    </location>
</feature>
<feature type="transmembrane region" description="Helical" evidence="2">
    <location>
        <begin position="273"/>
        <end position="296"/>
    </location>
</feature>
<feature type="transmembrane region" description="Helical" evidence="2">
    <location>
        <begin position="245"/>
        <end position="267"/>
    </location>
</feature>
<feature type="transmembrane region" description="Helical" evidence="2">
    <location>
        <begin position="308"/>
        <end position="325"/>
    </location>
</feature>
<feature type="transmembrane region" description="Helical" evidence="2">
    <location>
        <begin position="108"/>
        <end position="130"/>
    </location>
</feature>
<dbReference type="AlphaFoldDB" id="A0A840X3U5"/>
<dbReference type="SUPFAM" id="SSF103473">
    <property type="entry name" value="MFS general substrate transporter"/>
    <property type="match status" value="1"/>
</dbReference>
<evidence type="ECO:0000256" key="1">
    <source>
        <dbReference type="SAM" id="Coils"/>
    </source>
</evidence>
<reference evidence="3 4" key="1">
    <citation type="submission" date="2020-08" db="EMBL/GenBank/DDBJ databases">
        <title>Sequencing the genomes of 1000 actinobacteria strains.</title>
        <authorList>
            <person name="Klenk H.-P."/>
        </authorList>
    </citation>
    <scope>NUCLEOTIDE SEQUENCE [LARGE SCALE GENOMIC DNA]</scope>
    <source>
        <strain evidence="3 4">DSM 23889</strain>
    </source>
</reference>
<dbReference type="EMBL" id="JACHBS010000001">
    <property type="protein sequence ID" value="MBB5617173.1"/>
    <property type="molecule type" value="Genomic_DNA"/>
</dbReference>
<dbReference type="RefSeq" id="WP_153982586.1">
    <property type="nucleotide sequence ID" value="NZ_BAAANZ010000009.1"/>
</dbReference>
<keyword evidence="1" id="KW-0175">Coiled coil</keyword>
<feature type="transmembrane region" description="Helical" evidence="2">
    <location>
        <begin position="337"/>
        <end position="361"/>
    </location>
</feature>
<accession>A0A840X3U5</accession>
<sequence length="458" mass="48709">MTIREALGGPWAAHWLVLVAFLPPTTLLVILRESATPYPEWWWPLVSAGAQHLVTGAVILLGARIARARHDIVPLPTVLAIWTLGAVLRGVVAGVLAEQVAGVDGQILIRSAIWVLVSLVWVPPVVYAIAQFERRRLILGAIDITEFELDRARPRADASSAEVQRQLRIAIAESLAPALHDLQGSLDASRTRFDRGAVAELSLRVSKLHDEAADLLESAREAPSHPPRAVASLRRALDVPPRRPWVAALLVGSGTIALIVFDAWIIFGSLAALEVAISTAAAAIVIGAVPAAVGVVNPEVLQKSGQRITGLAALLGVFVATVLMLNSGIDPITWHGLVLLPLLALGLTIATATATAALLLADANLDAERRLTALQGELHALYERNAALMQRERERLSDLMHGPVQGRIAACIMALNFHAASDATPEQGRDLADSVLEHLRAVSRDLAKITGAASVTAP</sequence>